<sequence length="83" mass="9378">VDLEKVFDHVPGGVLQEYGELGPLIQAVRSLHNRFQNVVRINSRKLRMFPVRGGLRQDCPLSPILSITLMDRISRISAKVLRG</sequence>
<evidence type="ECO:0000313" key="1">
    <source>
        <dbReference type="EMBL" id="SBP81667.1"/>
    </source>
</evidence>
<evidence type="ECO:0008006" key="2">
    <source>
        <dbReference type="Google" id="ProtNLM"/>
    </source>
</evidence>
<feature type="non-terminal residue" evidence="1">
    <location>
        <position position="1"/>
    </location>
</feature>
<proteinExistence type="predicted"/>
<name>A0A1A8CPH4_NOTKA</name>
<accession>A0A1A8CPH4</accession>
<protein>
    <recommendedName>
        <fullName evidence="2">Reverse transcriptase domain-containing protein</fullName>
    </recommendedName>
</protein>
<organism evidence="1">
    <name type="scientific">Nothobranchius kadleci</name>
    <name type="common">African annual killifish</name>
    <dbReference type="NCBI Taxonomy" id="1051664"/>
    <lineage>
        <taxon>Eukaryota</taxon>
        <taxon>Metazoa</taxon>
        <taxon>Chordata</taxon>
        <taxon>Craniata</taxon>
        <taxon>Vertebrata</taxon>
        <taxon>Euteleostomi</taxon>
        <taxon>Actinopterygii</taxon>
        <taxon>Neopterygii</taxon>
        <taxon>Teleostei</taxon>
        <taxon>Neoteleostei</taxon>
        <taxon>Acanthomorphata</taxon>
        <taxon>Ovalentaria</taxon>
        <taxon>Atherinomorphae</taxon>
        <taxon>Cyprinodontiformes</taxon>
        <taxon>Nothobranchiidae</taxon>
        <taxon>Nothobranchius</taxon>
    </lineage>
</organism>
<dbReference type="EMBL" id="HADZ01017726">
    <property type="protein sequence ID" value="SBP81667.1"/>
    <property type="molecule type" value="Transcribed_RNA"/>
</dbReference>
<reference evidence="1" key="2">
    <citation type="submission" date="2016-06" db="EMBL/GenBank/DDBJ databases">
        <title>The genome of a short-lived fish provides insights into sex chromosome evolution and the genetic control of aging.</title>
        <authorList>
            <person name="Reichwald K."/>
            <person name="Felder M."/>
            <person name="Petzold A."/>
            <person name="Koch P."/>
            <person name="Groth M."/>
            <person name="Platzer M."/>
        </authorList>
    </citation>
    <scope>NUCLEOTIDE SEQUENCE</scope>
    <source>
        <tissue evidence="1">Brain</tissue>
    </source>
</reference>
<dbReference type="AlphaFoldDB" id="A0A1A8CPH4"/>
<gene>
    <name evidence="1" type="primary">Nfu_g_1_022794</name>
</gene>
<feature type="non-terminal residue" evidence="1">
    <location>
        <position position="83"/>
    </location>
</feature>
<reference evidence="1" key="1">
    <citation type="submission" date="2016-05" db="EMBL/GenBank/DDBJ databases">
        <authorList>
            <person name="Lavstsen T."/>
            <person name="Jespersen J.S."/>
        </authorList>
    </citation>
    <scope>NUCLEOTIDE SEQUENCE</scope>
    <source>
        <tissue evidence="1">Brain</tissue>
    </source>
</reference>